<dbReference type="InterPro" id="IPR013525">
    <property type="entry name" value="ABC2_TM"/>
</dbReference>
<feature type="transmembrane region" description="Helical" evidence="5">
    <location>
        <begin position="223"/>
        <end position="246"/>
    </location>
</feature>
<evidence type="ECO:0000313" key="7">
    <source>
        <dbReference type="EMBL" id="GEN44478.1"/>
    </source>
</evidence>
<dbReference type="Pfam" id="PF12698">
    <property type="entry name" value="ABC2_membrane_3"/>
    <property type="match status" value="1"/>
</dbReference>
<keyword evidence="4 5" id="KW-0472">Membrane</keyword>
<dbReference type="GO" id="GO:0140359">
    <property type="term" value="F:ABC-type transporter activity"/>
    <property type="evidence" value="ECO:0007669"/>
    <property type="project" value="InterPro"/>
</dbReference>
<comment type="caution">
    <text evidence="7">The sequence shown here is derived from an EMBL/GenBank/DDBJ whole genome shotgun (WGS) entry which is preliminary data.</text>
</comment>
<evidence type="ECO:0000259" key="6">
    <source>
        <dbReference type="Pfam" id="PF12698"/>
    </source>
</evidence>
<sequence>MWTFLIKDLLLFWRDRKEVAIIILLPLALVVILSLVMPGMFGEENDEEYDLNLGLVIEDEQEQGLERFEEQSRQTSDFSSNELEELLIGVHALPPVEGLIEYLNSPELAEWVSVETMVKEEAQEEVEQGNLDASLIIPEDYTFHLLADMYLNEPAEQSLIFQADDQTMEVEILSNVIQSYLDHMNLHHAISSAGGDVEVPSDALPQGEVENVEGQQPFSMDQYFTISMGALFVLFLAATVATRTGIEKRENTFKRIVLTNSPPLYYLFGKTMGTFILAWCQMMLIFIGSHFILGVFSDHGAAVWVGLILMVTIYTLAIAAISAVMTSVMLRLKKPETGDGIFMLVIMVFGVIGGNFVPIYLLPNWLQQIGEMTPNGLVLATLIEWIQYEDFSILVMPSIILSIIVIVSLFIGIKLYPKRGDVS</sequence>
<feature type="transmembrane region" description="Helical" evidence="5">
    <location>
        <begin position="21"/>
        <end position="41"/>
    </location>
</feature>
<dbReference type="InterPro" id="IPR052902">
    <property type="entry name" value="ABC-2_transporter"/>
</dbReference>
<dbReference type="OrthoDB" id="3078158at2"/>
<proteinExistence type="predicted"/>
<feature type="transmembrane region" description="Helical" evidence="5">
    <location>
        <begin position="341"/>
        <end position="362"/>
    </location>
</feature>
<dbReference type="GO" id="GO:0016020">
    <property type="term" value="C:membrane"/>
    <property type="evidence" value="ECO:0007669"/>
    <property type="project" value="UniProtKB-SubCell"/>
</dbReference>
<evidence type="ECO:0000256" key="2">
    <source>
        <dbReference type="ARBA" id="ARBA00022692"/>
    </source>
</evidence>
<feature type="domain" description="ABC-2 type transporter transmembrane" evidence="6">
    <location>
        <begin position="21"/>
        <end position="413"/>
    </location>
</feature>
<evidence type="ECO:0000256" key="5">
    <source>
        <dbReference type="SAM" id="Phobius"/>
    </source>
</evidence>
<name>A0A511W283_9BACI</name>
<reference evidence="7 8" key="1">
    <citation type="submission" date="2019-07" db="EMBL/GenBank/DDBJ databases">
        <title>Whole genome shotgun sequence of Alkalibacillus haloalkaliphilus NBRC 103110.</title>
        <authorList>
            <person name="Hosoyama A."/>
            <person name="Uohara A."/>
            <person name="Ohji S."/>
            <person name="Ichikawa N."/>
        </authorList>
    </citation>
    <scope>NUCLEOTIDE SEQUENCE [LARGE SCALE GENOMIC DNA]</scope>
    <source>
        <strain evidence="7 8">NBRC 103110</strain>
    </source>
</reference>
<keyword evidence="2 5" id="KW-0812">Transmembrane</keyword>
<accession>A0A511W283</accession>
<organism evidence="7 8">
    <name type="scientific">Alkalibacillus haloalkaliphilus</name>
    <dbReference type="NCBI Taxonomy" id="94136"/>
    <lineage>
        <taxon>Bacteria</taxon>
        <taxon>Bacillati</taxon>
        <taxon>Bacillota</taxon>
        <taxon>Bacilli</taxon>
        <taxon>Bacillales</taxon>
        <taxon>Bacillaceae</taxon>
        <taxon>Alkalibacillus</taxon>
    </lineage>
</organism>
<dbReference type="AlphaFoldDB" id="A0A511W283"/>
<dbReference type="PANTHER" id="PTHR43027:SF1">
    <property type="entry name" value="DOXORUBICIN RESISTANCE ABC TRANSPORTER PERMEASE PROTEIN DRRC-RELATED"/>
    <property type="match status" value="1"/>
</dbReference>
<protein>
    <recommendedName>
        <fullName evidence="6">ABC-2 type transporter transmembrane domain-containing protein</fullName>
    </recommendedName>
</protein>
<feature type="transmembrane region" description="Helical" evidence="5">
    <location>
        <begin position="391"/>
        <end position="413"/>
    </location>
</feature>
<dbReference type="RefSeq" id="WP_146813591.1">
    <property type="nucleotide sequence ID" value="NZ_BJYA01000001.1"/>
</dbReference>
<dbReference type="Proteomes" id="UP000321440">
    <property type="component" value="Unassembled WGS sequence"/>
</dbReference>
<evidence type="ECO:0000256" key="1">
    <source>
        <dbReference type="ARBA" id="ARBA00004141"/>
    </source>
</evidence>
<dbReference type="EMBL" id="BJYA01000001">
    <property type="protein sequence ID" value="GEN44478.1"/>
    <property type="molecule type" value="Genomic_DNA"/>
</dbReference>
<gene>
    <name evidence="7" type="ORF">AHA02nite_02540</name>
</gene>
<feature type="transmembrane region" description="Helical" evidence="5">
    <location>
        <begin position="302"/>
        <end position="329"/>
    </location>
</feature>
<comment type="subcellular location">
    <subcellularLocation>
        <location evidence="1">Membrane</location>
        <topology evidence="1">Multi-pass membrane protein</topology>
    </subcellularLocation>
</comment>
<evidence type="ECO:0000256" key="3">
    <source>
        <dbReference type="ARBA" id="ARBA00022989"/>
    </source>
</evidence>
<dbReference type="Gene3D" id="3.40.1710.10">
    <property type="entry name" value="abc type-2 transporter like domain"/>
    <property type="match status" value="1"/>
</dbReference>
<keyword evidence="3 5" id="KW-1133">Transmembrane helix</keyword>
<evidence type="ECO:0000256" key="4">
    <source>
        <dbReference type="ARBA" id="ARBA00023136"/>
    </source>
</evidence>
<evidence type="ECO:0000313" key="8">
    <source>
        <dbReference type="Proteomes" id="UP000321440"/>
    </source>
</evidence>
<keyword evidence="8" id="KW-1185">Reference proteome</keyword>
<feature type="transmembrane region" description="Helical" evidence="5">
    <location>
        <begin position="275"/>
        <end position="296"/>
    </location>
</feature>
<dbReference type="PANTHER" id="PTHR43027">
    <property type="entry name" value="DOXORUBICIN RESISTANCE ABC TRANSPORTER PERMEASE PROTEIN DRRC-RELATED"/>
    <property type="match status" value="1"/>
</dbReference>